<accession>A0A9D3S3K4</accession>
<evidence type="ECO:0000256" key="8">
    <source>
        <dbReference type="ARBA" id="ARBA00022729"/>
    </source>
</evidence>
<protein>
    <recommendedName>
        <fullName evidence="22">Deleted in malignant brain tumors 1 protein-like</fullName>
    </recommendedName>
</protein>
<dbReference type="PANTHER" id="PTHR48071:SF27">
    <property type="entry name" value="SCAVENGER RECEPTOR CYSTEINE-RICH TYPE 1 PROTEIN M130-LIKE"/>
    <property type="match status" value="1"/>
</dbReference>
<dbReference type="AlphaFoldDB" id="A0A9D3S3K4"/>
<proteinExistence type="predicted"/>
<dbReference type="InterPro" id="IPR018097">
    <property type="entry name" value="EGF_Ca-bd_CS"/>
</dbReference>
<keyword evidence="7" id="KW-0472">Membrane</keyword>
<dbReference type="GO" id="GO:0030154">
    <property type="term" value="P:cell differentiation"/>
    <property type="evidence" value="ECO:0007669"/>
    <property type="project" value="UniProtKB-KW"/>
</dbReference>
<keyword evidence="14" id="KW-0449">Lipoprotein</keyword>
<dbReference type="EMBL" id="JAFIRN010000002">
    <property type="protein sequence ID" value="KAG5854159.1"/>
    <property type="molecule type" value="Genomic_DNA"/>
</dbReference>
<dbReference type="InterPro" id="IPR017977">
    <property type="entry name" value="ZP_dom_CS"/>
</dbReference>
<evidence type="ECO:0000259" key="18">
    <source>
        <dbReference type="PROSITE" id="PS50287"/>
    </source>
</evidence>
<dbReference type="Pfam" id="PF23283">
    <property type="entry name" value="D8C_UMOD"/>
    <property type="match status" value="1"/>
</dbReference>
<feature type="disulfide bond" evidence="15">
    <location>
        <begin position="377"/>
        <end position="438"/>
    </location>
</feature>
<dbReference type="InterPro" id="IPR001190">
    <property type="entry name" value="SRCR"/>
</dbReference>
<evidence type="ECO:0000256" key="12">
    <source>
        <dbReference type="ARBA" id="ARBA00023157"/>
    </source>
</evidence>
<keyword evidence="10" id="KW-0221">Differentiation</keyword>
<dbReference type="FunFam" id="3.10.250.10:FF:000006">
    <property type="entry name" value="neurotrypsin isoform X2"/>
    <property type="match status" value="1"/>
</dbReference>
<dbReference type="Proteomes" id="UP001044222">
    <property type="component" value="Unassembled WGS sequence"/>
</dbReference>
<evidence type="ECO:0000256" key="9">
    <source>
        <dbReference type="ARBA" id="ARBA00022737"/>
    </source>
</evidence>
<dbReference type="SMART" id="SM00241">
    <property type="entry name" value="ZP"/>
    <property type="match status" value="1"/>
</dbReference>
<dbReference type="InterPro" id="IPR001507">
    <property type="entry name" value="ZP_dom"/>
</dbReference>
<evidence type="ECO:0000256" key="11">
    <source>
        <dbReference type="ARBA" id="ARBA00022859"/>
    </source>
</evidence>
<evidence type="ECO:0000256" key="4">
    <source>
        <dbReference type="ARBA" id="ARBA00022525"/>
    </source>
</evidence>
<dbReference type="Gene3D" id="2.60.40.3210">
    <property type="entry name" value="Zona pellucida, ZP-N domain"/>
    <property type="match status" value="1"/>
</dbReference>
<evidence type="ECO:0000256" key="13">
    <source>
        <dbReference type="ARBA" id="ARBA00023180"/>
    </source>
</evidence>
<dbReference type="Gene3D" id="3.10.250.10">
    <property type="entry name" value="SRCR-like domain"/>
    <property type="match status" value="2"/>
</dbReference>
<evidence type="ECO:0000256" key="16">
    <source>
        <dbReference type="SAM" id="MobiDB-lite"/>
    </source>
</evidence>
<keyword evidence="4" id="KW-0964">Secreted</keyword>
<feature type="domain" description="ZP" evidence="19">
    <location>
        <begin position="552"/>
        <end position="769"/>
    </location>
</feature>
<organism evidence="20 21">
    <name type="scientific">Anguilla anguilla</name>
    <name type="common">European freshwater eel</name>
    <name type="synonym">Muraena anguilla</name>
    <dbReference type="NCBI Taxonomy" id="7936"/>
    <lineage>
        <taxon>Eukaryota</taxon>
        <taxon>Metazoa</taxon>
        <taxon>Chordata</taxon>
        <taxon>Craniata</taxon>
        <taxon>Vertebrata</taxon>
        <taxon>Euteleostomi</taxon>
        <taxon>Actinopterygii</taxon>
        <taxon>Neopterygii</taxon>
        <taxon>Teleostei</taxon>
        <taxon>Anguilliformes</taxon>
        <taxon>Anguillidae</taxon>
        <taxon>Anguilla</taxon>
    </lineage>
</organism>
<dbReference type="Gene3D" id="2.10.25.10">
    <property type="entry name" value="Laminin"/>
    <property type="match status" value="1"/>
</dbReference>
<keyword evidence="8 17" id="KW-0732">Signal</keyword>
<dbReference type="GO" id="GO:0004252">
    <property type="term" value="F:serine-type endopeptidase activity"/>
    <property type="evidence" value="ECO:0007669"/>
    <property type="project" value="TreeGrafter"/>
</dbReference>
<comment type="subcellular location">
    <subcellularLocation>
        <location evidence="1">Apical cell membrane</location>
        <topology evidence="1">Lipid-anchor</topology>
        <topology evidence="1">GPI-anchor</topology>
    </subcellularLocation>
    <subcellularLocation>
        <location evidence="2">Secreted</location>
    </subcellularLocation>
</comment>
<evidence type="ECO:0000256" key="1">
    <source>
        <dbReference type="ARBA" id="ARBA00004303"/>
    </source>
</evidence>
<dbReference type="PANTHER" id="PTHR48071">
    <property type="entry name" value="SRCR DOMAIN-CONTAINING PROTEIN"/>
    <property type="match status" value="1"/>
</dbReference>
<sequence length="769" mass="82287">MTSRAALLFFLILAITADSTALLVTDCEACSMDAACQSSQGAQNVTPTCSCAAGFVGDGISCYNRTACDGAAACCSHPGYRWSSEQGCVDTDECTSPEACTSPLVCENTPGSFGCVMPREGKLQEPGADPSARPDSDPDSHQRSDPGSDPSSDQRSVSFGCGGVTCPAGQDCLLVNGVRRCLDPCRHYSVLDDPWRATDHRMSGRASCDRTGNWQGWYRLFLGNASVQMPERCVEMSMCGTHAPLWLPDRHPELTDGIVRSRVCGKWNHDCCWFQSNQIHVKACPGNFFVYKFVDTSACSLAYCADVNTAVCGTCGEGETCVSEDKVNWRCEIQASAQIRLVNGSDQCSGRVEIYHDGQWGTVCDDFWEIENAEVVCRQVGCGTAVAAPGIAHFGQGSGPIWLDDVRCSGNESTLAQCRHPGFGVHNCVHNEDAGVVCSDSSQIRLVDGQNQCSGRVEIYHDGQWGTVCDDFWDINDAEVVCRQVGCGRALAAPNFAHFGQGSGPIWLDDVMCSGSESSLSECPHPGFGVHNCGHNEDAGVVCAESHTPELVCGQSTMQFGLRRAHLEDAGLDPSSAHLANFRCTAYVHHNGVLWFSVVRRVGSCGTQLRTNSTHAIYSNSLFVYPVAVGSGNFSIPERFPFSCVYPLDAEASLDVAVGPYLSLEGAVVGVGPRSSAAMALYRNSNYTDPYSAGAVVLPLGSALHVGVSVEEAASDRFAVVLENCYSTPSADSNHPAPFFLIQNRCPSNSRLVKVEDSGPSLPAVSLPW</sequence>
<keyword evidence="13" id="KW-0325">Glycoprotein</keyword>
<keyword evidence="7" id="KW-0336">GPI-anchor</keyword>
<dbReference type="Pfam" id="PF00530">
    <property type="entry name" value="SRCR"/>
    <property type="match status" value="2"/>
</dbReference>
<evidence type="ECO:0000259" key="19">
    <source>
        <dbReference type="PROSITE" id="PS51034"/>
    </source>
</evidence>
<dbReference type="GO" id="GO:0005576">
    <property type="term" value="C:extracellular region"/>
    <property type="evidence" value="ECO:0007669"/>
    <property type="project" value="UniProtKB-SubCell"/>
</dbReference>
<gene>
    <name evidence="20" type="ORF">ANANG_G00034660</name>
</gene>
<evidence type="ECO:0000256" key="7">
    <source>
        <dbReference type="ARBA" id="ARBA00022622"/>
    </source>
</evidence>
<evidence type="ECO:0008006" key="22">
    <source>
        <dbReference type="Google" id="ProtNLM"/>
    </source>
</evidence>
<keyword evidence="12 15" id="KW-1015">Disulfide bond</keyword>
<dbReference type="PROSITE" id="PS51034">
    <property type="entry name" value="ZP_2"/>
    <property type="match status" value="1"/>
</dbReference>
<dbReference type="InterPro" id="IPR057774">
    <property type="entry name" value="D8C_UMOD/GP2/OIT3-like"/>
</dbReference>
<keyword evidence="11" id="KW-0391">Immunity</keyword>
<evidence type="ECO:0000256" key="2">
    <source>
        <dbReference type="ARBA" id="ARBA00004613"/>
    </source>
</evidence>
<feature type="disulfide bond" evidence="15">
    <location>
        <begin position="469"/>
        <end position="533"/>
    </location>
</feature>
<dbReference type="PROSITE" id="PS00420">
    <property type="entry name" value="SRCR_1"/>
    <property type="match status" value="2"/>
</dbReference>
<keyword evidence="6" id="KW-0399">Innate immunity</keyword>
<keyword evidence="5" id="KW-0245">EGF-like domain</keyword>
<evidence type="ECO:0000256" key="14">
    <source>
        <dbReference type="ARBA" id="ARBA00023288"/>
    </source>
</evidence>
<dbReference type="PROSITE" id="PS01187">
    <property type="entry name" value="EGF_CA"/>
    <property type="match status" value="1"/>
</dbReference>
<dbReference type="PROSITE" id="PS00682">
    <property type="entry name" value="ZP_1"/>
    <property type="match status" value="1"/>
</dbReference>
<evidence type="ECO:0000256" key="15">
    <source>
        <dbReference type="PROSITE-ProRule" id="PRU00196"/>
    </source>
</evidence>
<dbReference type="InterPro" id="IPR036772">
    <property type="entry name" value="SRCR-like_dom_sf"/>
</dbReference>
<dbReference type="GO" id="GO:0005509">
    <property type="term" value="F:calcium ion binding"/>
    <property type="evidence" value="ECO:0007669"/>
    <property type="project" value="InterPro"/>
</dbReference>
<dbReference type="GO" id="GO:0031638">
    <property type="term" value="P:zymogen activation"/>
    <property type="evidence" value="ECO:0007669"/>
    <property type="project" value="TreeGrafter"/>
</dbReference>
<feature type="compositionally biased region" description="Basic and acidic residues" evidence="16">
    <location>
        <begin position="132"/>
        <end position="146"/>
    </location>
</feature>
<feature type="disulfide bond" evidence="15">
    <location>
        <begin position="408"/>
        <end position="418"/>
    </location>
</feature>
<dbReference type="FunFam" id="3.10.250.10:FF:000003">
    <property type="entry name" value="Deleted in malignant brain tumors 1"/>
    <property type="match status" value="1"/>
</dbReference>
<dbReference type="GO" id="GO:0005886">
    <property type="term" value="C:plasma membrane"/>
    <property type="evidence" value="ECO:0007669"/>
    <property type="project" value="TreeGrafter"/>
</dbReference>
<keyword evidence="9" id="KW-0677">Repeat</keyword>
<keyword evidence="3" id="KW-0217">Developmental protein</keyword>
<dbReference type="PRINTS" id="PR00258">
    <property type="entry name" value="SPERACTRCPTR"/>
</dbReference>
<comment type="caution">
    <text evidence="20">The sequence shown here is derived from an EMBL/GenBank/DDBJ whole genome shotgun (WGS) entry which is preliminary data.</text>
</comment>
<dbReference type="PROSITE" id="PS50287">
    <property type="entry name" value="SRCR_2"/>
    <property type="match status" value="2"/>
</dbReference>
<feature type="disulfide bond" evidence="15">
    <location>
        <begin position="513"/>
        <end position="523"/>
    </location>
</feature>
<evidence type="ECO:0000256" key="6">
    <source>
        <dbReference type="ARBA" id="ARBA00022588"/>
    </source>
</evidence>
<evidence type="ECO:0000256" key="17">
    <source>
        <dbReference type="SAM" id="SignalP"/>
    </source>
</evidence>
<dbReference type="InterPro" id="IPR042235">
    <property type="entry name" value="ZP-C_dom"/>
</dbReference>
<reference evidence="20" key="1">
    <citation type="submission" date="2021-01" db="EMBL/GenBank/DDBJ databases">
        <title>A chromosome-scale assembly of European eel, Anguilla anguilla.</title>
        <authorList>
            <person name="Henkel C."/>
            <person name="Jong-Raadsen S.A."/>
            <person name="Dufour S."/>
            <person name="Weltzien F.-A."/>
            <person name="Palstra A.P."/>
            <person name="Pelster B."/>
            <person name="Spaink H.P."/>
            <person name="Van Den Thillart G.E."/>
            <person name="Jansen H."/>
            <person name="Zahm M."/>
            <person name="Klopp C."/>
            <person name="Cedric C."/>
            <person name="Louis A."/>
            <person name="Berthelot C."/>
            <person name="Parey E."/>
            <person name="Roest Crollius H."/>
            <person name="Montfort J."/>
            <person name="Robinson-Rechavi M."/>
            <person name="Bucao C."/>
            <person name="Bouchez O."/>
            <person name="Gislard M."/>
            <person name="Lluch J."/>
            <person name="Milhes M."/>
            <person name="Lampietro C."/>
            <person name="Lopez Roques C."/>
            <person name="Donnadieu C."/>
            <person name="Braasch I."/>
            <person name="Desvignes T."/>
            <person name="Postlethwait J."/>
            <person name="Bobe J."/>
            <person name="Guiguen Y."/>
            <person name="Dirks R."/>
        </authorList>
    </citation>
    <scope>NUCLEOTIDE SEQUENCE</scope>
    <source>
        <strain evidence="20">Tag_6206</strain>
        <tissue evidence="20">Liver</tissue>
    </source>
</reference>
<evidence type="ECO:0000256" key="5">
    <source>
        <dbReference type="ARBA" id="ARBA00022536"/>
    </source>
</evidence>
<dbReference type="Pfam" id="PF00100">
    <property type="entry name" value="Zona_pellucida"/>
    <property type="match status" value="1"/>
</dbReference>
<evidence type="ECO:0000256" key="3">
    <source>
        <dbReference type="ARBA" id="ARBA00022473"/>
    </source>
</evidence>
<feature type="disulfide bond" evidence="15">
    <location>
        <begin position="482"/>
        <end position="543"/>
    </location>
</feature>
<dbReference type="InterPro" id="IPR055355">
    <property type="entry name" value="ZP-C"/>
</dbReference>
<dbReference type="SMART" id="SM00202">
    <property type="entry name" value="SR"/>
    <property type="match status" value="2"/>
</dbReference>
<feature type="region of interest" description="Disordered" evidence="16">
    <location>
        <begin position="117"/>
        <end position="156"/>
    </location>
</feature>
<evidence type="ECO:0000313" key="20">
    <source>
        <dbReference type="EMBL" id="KAG5854159.1"/>
    </source>
</evidence>
<feature type="domain" description="SRCR" evidence="18">
    <location>
        <begin position="339"/>
        <end position="439"/>
    </location>
</feature>
<dbReference type="Gene3D" id="2.60.40.4100">
    <property type="entry name" value="Zona pellucida, ZP-C domain"/>
    <property type="match status" value="1"/>
</dbReference>
<name>A0A9D3S3K4_ANGAN</name>
<feature type="signal peptide" evidence="17">
    <location>
        <begin position="1"/>
        <end position="21"/>
    </location>
</feature>
<feature type="disulfide bond" evidence="15">
    <location>
        <begin position="364"/>
        <end position="428"/>
    </location>
</feature>
<feature type="chain" id="PRO_5039103666" description="Deleted in malignant brain tumors 1 protein-like" evidence="17">
    <location>
        <begin position="22"/>
        <end position="769"/>
    </location>
</feature>
<evidence type="ECO:0000313" key="21">
    <source>
        <dbReference type="Proteomes" id="UP001044222"/>
    </source>
</evidence>
<evidence type="ECO:0000256" key="10">
    <source>
        <dbReference type="ARBA" id="ARBA00022782"/>
    </source>
</evidence>
<feature type="domain" description="SRCR" evidence="18">
    <location>
        <begin position="444"/>
        <end position="544"/>
    </location>
</feature>
<dbReference type="SUPFAM" id="SSF56487">
    <property type="entry name" value="SRCR-like"/>
    <property type="match status" value="2"/>
</dbReference>
<keyword evidence="21" id="KW-1185">Reference proteome</keyword>